<protein>
    <submittedName>
        <fullName evidence="4">Inositol 2-dehydrogenase/D-chiro-inositol 3-dehydrogenase</fullName>
        <ecNumber evidence="4">1.1.1.369</ecNumber>
    </submittedName>
</protein>
<feature type="domain" description="Gfo/Idh/MocA-like oxidoreductase N-terminal" evidence="2">
    <location>
        <begin position="39"/>
        <end position="170"/>
    </location>
</feature>
<gene>
    <name evidence="4" type="primary">iolG_10</name>
    <name evidence="4" type="ORF">LEM8419_02658</name>
</gene>
<name>A0ABM9B341_9BACT</name>
<dbReference type="RefSeq" id="WP_238751601.1">
    <property type="nucleotide sequence ID" value="NZ_CAKLPZ010000003.1"/>
</dbReference>
<dbReference type="SUPFAM" id="SSF55347">
    <property type="entry name" value="Glyceraldehyde-3-phosphate dehydrogenase-like, C-terminal domain"/>
    <property type="match status" value="1"/>
</dbReference>
<dbReference type="SUPFAM" id="SSF51735">
    <property type="entry name" value="NAD(P)-binding Rossmann-fold domains"/>
    <property type="match status" value="1"/>
</dbReference>
<accession>A0ABM9B341</accession>
<dbReference type="EMBL" id="CAKLPZ010000003">
    <property type="protein sequence ID" value="CAH1001752.1"/>
    <property type="molecule type" value="Genomic_DNA"/>
</dbReference>
<evidence type="ECO:0000259" key="3">
    <source>
        <dbReference type="Pfam" id="PF19051"/>
    </source>
</evidence>
<keyword evidence="5" id="KW-1185">Reference proteome</keyword>
<dbReference type="GO" id="GO:0016491">
    <property type="term" value="F:oxidoreductase activity"/>
    <property type="evidence" value="ECO:0007669"/>
    <property type="project" value="UniProtKB-KW"/>
</dbReference>
<dbReference type="Gene3D" id="3.40.50.720">
    <property type="entry name" value="NAD(P)-binding Rossmann-like Domain"/>
    <property type="match status" value="1"/>
</dbReference>
<dbReference type="Proteomes" id="UP000837803">
    <property type="component" value="Unassembled WGS sequence"/>
</dbReference>
<feature type="domain" description="Gfo/Idh/MocA-like oxidoreductase bacterial type C-terminal" evidence="3">
    <location>
        <begin position="377"/>
        <end position="452"/>
    </location>
</feature>
<evidence type="ECO:0000259" key="2">
    <source>
        <dbReference type="Pfam" id="PF01408"/>
    </source>
</evidence>
<dbReference type="PANTHER" id="PTHR43818:SF5">
    <property type="entry name" value="OXIDOREDUCTASE FAMILY PROTEIN"/>
    <property type="match status" value="1"/>
</dbReference>
<dbReference type="InterPro" id="IPR000683">
    <property type="entry name" value="Gfo/Idh/MocA-like_OxRdtase_N"/>
</dbReference>
<organism evidence="4 5">
    <name type="scientific">Neolewinella maritima</name>
    <dbReference type="NCBI Taxonomy" id="1383882"/>
    <lineage>
        <taxon>Bacteria</taxon>
        <taxon>Pseudomonadati</taxon>
        <taxon>Bacteroidota</taxon>
        <taxon>Saprospiria</taxon>
        <taxon>Saprospirales</taxon>
        <taxon>Lewinellaceae</taxon>
        <taxon>Neolewinella</taxon>
    </lineage>
</organism>
<dbReference type="Pfam" id="PF01408">
    <property type="entry name" value="GFO_IDH_MocA"/>
    <property type="match status" value="1"/>
</dbReference>
<comment type="caution">
    <text evidence="4">The sequence shown here is derived from an EMBL/GenBank/DDBJ whole genome shotgun (WGS) entry which is preliminary data.</text>
</comment>
<dbReference type="EC" id="1.1.1.369" evidence="4"/>
<keyword evidence="4" id="KW-0560">Oxidoreductase</keyword>
<evidence type="ECO:0000256" key="1">
    <source>
        <dbReference type="SAM" id="SignalP"/>
    </source>
</evidence>
<dbReference type="Pfam" id="PF19051">
    <property type="entry name" value="GFO_IDH_MocA_C2"/>
    <property type="match status" value="2"/>
</dbReference>
<dbReference type="InterPro" id="IPR036291">
    <property type="entry name" value="NAD(P)-bd_dom_sf"/>
</dbReference>
<evidence type="ECO:0000313" key="4">
    <source>
        <dbReference type="EMBL" id="CAH1001752.1"/>
    </source>
</evidence>
<dbReference type="InterPro" id="IPR043906">
    <property type="entry name" value="Gfo/Idh/MocA_OxRdtase_bact_C"/>
</dbReference>
<keyword evidence="1" id="KW-0732">Signal</keyword>
<dbReference type="PANTHER" id="PTHR43818">
    <property type="entry name" value="BCDNA.GH03377"/>
    <property type="match status" value="1"/>
</dbReference>
<feature type="chain" id="PRO_5046099012" evidence="1">
    <location>
        <begin position="26"/>
        <end position="464"/>
    </location>
</feature>
<feature type="signal peptide" evidence="1">
    <location>
        <begin position="1"/>
        <end position="25"/>
    </location>
</feature>
<feature type="domain" description="Gfo/Idh/MocA-like oxidoreductase bacterial type C-terminal" evidence="3">
    <location>
        <begin position="213"/>
        <end position="338"/>
    </location>
</feature>
<dbReference type="Gene3D" id="3.30.360.10">
    <property type="entry name" value="Dihydrodipicolinate Reductase, domain 2"/>
    <property type="match status" value="1"/>
</dbReference>
<evidence type="ECO:0000313" key="5">
    <source>
        <dbReference type="Proteomes" id="UP000837803"/>
    </source>
</evidence>
<dbReference type="InterPro" id="IPR050463">
    <property type="entry name" value="Gfo/Idh/MocA_oxidrdct_glycsds"/>
</dbReference>
<sequence length="464" mass="51269">MNRRSLLKRSLAGAACAVFPTIVPAHVLRSETAPSNKLNIAQIGFGRIAKGHDLPETMKNDVARVIAVCDVDSKRKELGKAFIEDYYRQHSGSDQLVDVQMYDDYRELLADSDIDGVIVSTPDHWHAQPAIEAALAGKDVYLQKPTSLTVEEGRMMSDIVHRTGIVFQLGSQQRSTDPWPQFRQTCELVRNGRIGTVTRVEIGLPSDPAGGNATPMDIPPNLNYEMWLGSTPYVPYTVDRVHPQDDFSRPGWLRCEQFGAGMITGWGVHHIDIAHWGMGTEYTGPVEVEATAKFPTEGLWTVHGDYHVTAKYANGVEMQIDTKFPNGINFIGSKGNIFVSRGSGAVTASDPTTGDSDAFSAQVKGGLDTVIKEGEVQLYDSPEQHRNWLDCMQSRQLTISPAEVAHRSCTACLIAHIAMKVPGKLRWDPVTERFRDNDAANRLLSRSQRFPYGYENIPALADMG</sequence>
<proteinExistence type="predicted"/>
<reference evidence="4" key="1">
    <citation type="submission" date="2021-12" db="EMBL/GenBank/DDBJ databases">
        <authorList>
            <person name="Rodrigo-Torres L."/>
            <person name="Arahal R. D."/>
            <person name="Lucena T."/>
        </authorList>
    </citation>
    <scope>NUCLEOTIDE SEQUENCE</scope>
    <source>
        <strain evidence="4">CECT 8419</strain>
    </source>
</reference>